<dbReference type="SUPFAM" id="SSF51261">
    <property type="entry name" value="Duplicated hybrid motif"/>
    <property type="match status" value="1"/>
</dbReference>
<dbReference type="EMBL" id="LN907867">
    <property type="protein sequence ID" value="CUU43798.1"/>
    <property type="molecule type" value="Genomic_DNA"/>
</dbReference>
<evidence type="ECO:0000313" key="11">
    <source>
        <dbReference type="Proteomes" id="UP000065734"/>
    </source>
</evidence>
<dbReference type="Proteomes" id="UP000065734">
    <property type="component" value="Chromosome I"/>
</dbReference>
<dbReference type="GO" id="GO:0046872">
    <property type="term" value="F:metal ion binding"/>
    <property type="evidence" value="ECO:0007669"/>
    <property type="project" value="UniProtKB-KW"/>
</dbReference>
<sequence length="426" mass="46024">MRRRPRVPEIALIAALLAWPHPAVSQDKPVASREEKARELDKVREDQKRASEAEARIRGEIEAIRNDRKALTQTLIDTAARIRGVEAKITESEARLPQLDSDEARIRTALNGRRKLLADLLAVLQRMGRAPPPALIARPEDVLEAVRSAMLVGSLLPELRLEALALAGDLAELVRLRRAIADEKASLESSRTALAEEHQRLTALAEERQNRERDSVQALEAERQRTRDLARQADSLEKLISSMEAGPAAKAAEAAAKAPDRQPGNAAAALKDAGRLAPALPFAQAKGLLPLPVNGVRLRDFGEKDGLGGLERGVSLATRTNAQVTSPCDGWVVFAGPFRSYGQLLIINAGSGYHILLAGMDRITVQLGQFVLTGEPVGGMGGGPRAASLVTIGTSQPTLYVEFRKDGTAIDPGPWWISTDSEKVRG</sequence>
<dbReference type="GO" id="GO:0004222">
    <property type="term" value="F:metalloendopeptidase activity"/>
    <property type="evidence" value="ECO:0007669"/>
    <property type="project" value="TreeGrafter"/>
</dbReference>
<dbReference type="InterPro" id="IPR050570">
    <property type="entry name" value="Cell_wall_metabolism_enzyme"/>
</dbReference>
<keyword evidence="11" id="KW-1185">Reference proteome</keyword>
<proteinExistence type="predicted"/>
<reference evidence="11" key="3">
    <citation type="journal article" date="2016" name="Genome Announc.">
        <title>Revised genome sequence of the purple photosynthetic bacterium Blastochloris viridis.</title>
        <authorList>
            <person name="Liu L.N."/>
            <person name="Faulkner M."/>
            <person name="Liu X."/>
            <person name="Huang F."/>
            <person name="Darby A.C."/>
            <person name="Hall N."/>
        </authorList>
    </citation>
    <scope>NUCLEOTIDE SEQUENCE [LARGE SCALE GENOMIC DNA]</scope>
    <source>
        <strain evidence="11">ATCC 19567 / DSM 133 / F</strain>
    </source>
</reference>
<dbReference type="CDD" id="cd12797">
    <property type="entry name" value="M23_peptidase"/>
    <property type="match status" value="1"/>
</dbReference>
<feature type="domain" description="M23ase beta-sheet core" evidence="8">
    <location>
        <begin position="311"/>
        <end position="412"/>
    </location>
</feature>
<keyword evidence="2" id="KW-0645">Protease</keyword>
<keyword evidence="4" id="KW-0378">Hydrolase</keyword>
<dbReference type="PANTHER" id="PTHR21666:SF288">
    <property type="entry name" value="CELL DIVISION PROTEIN YTFB"/>
    <property type="match status" value="1"/>
</dbReference>
<dbReference type="InterPro" id="IPR011055">
    <property type="entry name" value="Dup_hybrid_motif"/>
</dbReference>
<evidence type="ECO:0000256" key="1">
    <source>
        <dbReference type="ARBA" id="ARBA00001947"/>
    </source>
</evidence>
<evidence type="ECO:0000256" key="2">
    <source>
        <dbReference type="ARBA" id="ARBA00022670"/>
    </source>
</evidence>
<reference evidence="10" key="2">
    <citation type="submission" date="2015-11" db="EMBL/GenBank/DDBJ databases">
        <authorList>
            <person name="Zhang Y."/>
            <person name="Guo Z."/>
        </authorList>
    </citation>
    <scope>NUCLEOTIDE SEQUENCE</scope>
    <source>
        <strain evidence="10">1</strain>
    </source>
</reference>
<evidence type="ECO:0000256" key="7">
    <source>
        <dbReference type="SAM" id="MobiDB-lite"/>
    </source>
</evidence>
<dbReference type="Gene3D" id="6.10.250.3150">
    <property type="match status" value="1"/>
</dbReference>
<dbReference type="GO" id="GO:0006508">
    <property type="term" value="P:proteolysis"/>
    <property type="evidence" value="ECO:0007669"/>
    <property type="project" value="UniProtKB-KW"/>
</dbReference>
<protein>
    <submittedName>
        <fullName evidence="9">Peptidase M23B</fullName>
    </submittedName>
</protein>
<organism evidence="10 11">
    <name type="scientific">Blastochloris viridis</name>
    <name type="common">Rhodopseudomonas viridis</name>
    <dbReference type="NCBI Taxonomy" id="1079"/>
    <lineage>
        <taxon>Bacteria</taxon>
        <taxon>Pseudomonadati</taxon>
        <taxon>Pseudomonadota</taxon>
        <taxon>Alphaproteobacteria</taxon>
        <taxon>Hyphomicrobiales</taxon>
        <taxon>Blastochloridaceae</taxon>
        <taxon>Blastochloris</taxon>
    </lineage>
</organism>
<dbReference type="Gene3D" id="2.70.70.10">
    <property type="entry name" value="Glucose Permease (Domain IIA)"/>
    <property type="match status" value="1"/>
</dbReference>
<evidence type="ECO:0000259" key="8">
    <source>
        <dbReference type="Pfam" id="PF01551"/>
    </source>
</evidence>
<evidence type="ECO:0000256" key="5">
    <source>
        <dbReference type="ARBA" id="ARBA00022833"/>
    </source>
</evidence>
<gene>
    <name evidence="9" type="ORF">BV133_1283</name>
    <name evidence="10" type="ORF">BVIRIDIS_28250</name>
</gene>
<dbReference type="PANTHER" id="PTHR21666">
    <property type="entry name" value="PEPTIDASE-RELATED"/>
    <property type="match status" value="1"/>
</dbReference>
<comment type="cofactor">
    <cofactor evidence="1">
        <name>Zn(2+)</name>
        <dbReference type="ChEBI" id="CHEBI:29105"/>
    </cofactor>
</comment>
<evidence type="ECO:0000256" key="3">
    <source>
        <dbReference type="ARBA" id="ARBA00022723"/>
    </source>
</evidence>
<evidence type="ECO:0000313" key="10">
    <source>
        <dbReference type="EMBL" id="CUU43798.1"/>
    </source>
</evidence>
<evidence type="ECO:0000313" key="9">
    <source>
        <dbReference type="EMBL" id="BAR98876.1"/>
    </source>
</evidence>
<dbReference type="InterPro" id="IPR016047">
    <property type="entry name" value="M23ase_b-sheet_dom"/>
</dbReference>
<keyword evidence="3" id="KW-0479">Metal-binding</keyword>
<reference evidence="9" key="1">
    <citation type="journal article" date="2015" name="Genome Announc.">
        <title>Complete Genome Sequence of the Bacteriochlorophyll b-Producing Photosynthetic Bacterium Blastochloris viridis.</title>
        <authorList>
            <person name="Tsukatani Y."/>
            <person name="Hirose Y."/>
            <person name="Harada J."/>
            <person name="Misawa N."/>
            <person name="Mori K."/>
            <person name="Inoue K."/>
            <person name="Tamiaki H."/>
        </authorList>
    </citation>
    <scope>NUCLEOTIDE SEQUENCE [LARGE SCALE GENOMIC DNA]</scope>
    <source>
        <strain evidence="9">DSM 133</strain>
    </source>
</reference>
<accession>A0A0H5BEW9</accession>
<name>A0A0H5BEW9_BLAVI</name>
<dbReference type="KEGG" id="bvr:BVIR_59"/>
<dbReference type="STRING" id="1079.BVIR_59"/>
<evidence type="ECO:0000256" key="6">
    <source>
        <dbReference type="ARBA" id="ARBA00023049"/>
    </source>
</evidence>
<evidence type="ECO:0000256" key="4">
    <source>
        <dbReference type="ARBA" id="ARBA00022801"/>
    </source>
</evidence>
<feature type="region of interest" description="Disordered" evidence="7">
    <location>
        <begin position="204"/>
        <end position="228"/>
    </location>
</feature>
<keyword evidence="5" id="KW-0862">Zinc</keyword>
<dbReference type="EMBL" id="AP014854">
    <property type="protein sequence ID" value="BAR98876.1"/>
    <property type="molecule type" value="Genomic_DNA"/>
</dbReference>
<feature type="region of interest" description="Disordered" evidence="7">
    <location>
        <begin position="23"/>
        <end position="52"/>
    </location>
</feature>
<dbReference type="Pfam" id="PF01551">
    <property type="entry name" value="Peptidase_M23"/>
    <property type="match status" value="1"/>
</dbReference>
<feature type="compositionally biased region" description="Basic and acidic residues" evidence="7">
    <location>
        <begin position="30"/>
        <end position="52"/>
    </location>
</feature>
<keyword evidence="6" id="KW-0482">Metalloprotease</keyword>
<dbReference type="AlphaFoldDB" id="A0A0H5BEW9"/>